<dbReference type="Proteomes" id="UP000323142">
    <property type="component" value="Unassembled WGS sequence"/>
</dbReference>
<dbReference type="EMBL" id="VUOA01000036">
    <property type="protein sequence ID" value="KAA2235300.1"/>
    <property type="molecule type" value="Genomic_DNA"/>
</dbReference>
<organism evidence="4 5">
    <name type="scientific">Salinarimonas soli</name>
    <dbReference type="NCBI Taxonomy" id="1638099"/>
    <lineage>
        <taxon>Bacteria</taxon>
        <taxon>Pseudomonadati</taxon>
        <taxon>Pseudomonadota</taxon>
        <taxon>Alphaproteobacteria</taxon>
        <taxon>Hyphomicrobiales</taxon>
        <taxon>Salinarimonadaceae</taxon>
        <taxon>Salinarimonas</taxon>
    </lineage>
</organism>
<dbReference type="InterPro" id="IPR036388">
    <property type="entry name" value="WH-like_DNA-bd_sf"/>
</dbReference>
<dbReference type="RefSeq" id="WP_149820855.1">
    <property type="nucleotide sequence ID" value="NZ_VUOA01000036.1"/>
</dbReference>
<dbReference type="PANTHER" id="PTHR43022:SF1">
    <property type="entry name" value="PROTEIN SMF"/>
    <property type="match status" value="1"/>
</dbReference>
<evidence type="ECO:0000313" key="5">
    <source>
        <dbReference type="Proteomes" id="UP000323142"/>
    </source>
</evidence>
<comment type="similarity">
    <text evidence="1">Belongs to the DprA/Smf family.</text>
</comment>
<gene>
    <name evidence="4" type="primary">dprA</name>
    <name evidence="4" type="ORF">F0L46_19985</name>
</gene>
<dbReference type="InterPro" id="IPR041614">
    <property type="entry name" value="DprA_WH"/>
</dbReference>
<evidence type="ECO:0000259" key="3">
    <source>
        <dbReference type="Pfam" id="PF17782"/>
    </source>
</evidence>
<dbReference type="AlphaFoldDB" id="A0A5B2VA26"/>
<feature type="domain" description="DprA winged helix" evidence="3">
    <location>
        <begin position="338"/>
        <end position="396"/>
    </location>
</feature>
<proteinExistence type="inferred from homology"/>
<dbReference type="InterPro" id="IPR057666">
    <property type="entry name" value="DrpA_SLOG"/>
</dbReference>
<dbReference type="SUPFAM" id="SSF102405">
    <property type="entry name" value="MCP/YpsA-like"/>
    <property type="match status" value="1"/>
</dbReference>
<keyword evidence="5" id="KW-1185">Reference proteome</keyword>
<feature type="domain" description="Smf/DprA SLOG" evidence="2">
    <location>
        <begin position="79"/>
        <end position="284"/>
    </location>
</feature>
<dbReference type="GO" id="GO:0009294">
    <property type="term" value="P:DNA-mediated transformation"/>
    <property type="evidence" value="ECO:0007669"/>
    <property type="project" value="InterPro"/>
</dbReference>
<protein>
    <submittedName>
        <fullName evidence="4">DNA-protecting protein DprA</fullName>
    </submittedName>
</protein>
<comment type="caution">
    <text evidence="4">The sequence shown here is derived from an EMBL/GenBank/DDBJ whole genome shotgun (WGS) entry which is preliminary data.</text>
</comment>
<dbReference type="NCBIfam" id="TIGR00732">
    <property type="entry name" value="dprA"/>
    <property type="match status" value="1"/>
</dbReference>
<reference evidence="4 5" key="1">
    <citation type="submission" date="2019-09" db="EMBL/GenBank/DDBJ databases">
        <title>Salinarimonas rosea gen. nov., sp. nov., a new member of the a-2 subgroup of the Proteobacteria.</title>
        <authorList>
            <person name="Liu J."/>
        </authorList>
    </citation>
    <scope>NUCLEOTIDE SEQUENCE [LARGE SCALE GENOMIC DNA]</scope>
    <source>
        <strain evidence="4 5">BN140002</strain>
    </source>
</reference>
<name>A0A5B2VA26_9HYPH</name>
<dbReference type="Pfam" id="PF02481">
    <property type="entry name" value="DNA_processg_A"/>
    <property type="match status" value="1"/>
</dbReference>
<evidence type="ECO:0000313" key="4">
    <source>
        <dbReference type="EMBL" id="KAA2235300.1"/>
    </source>
</evidence>
<dbReference type="Pfam" id="PF21102">
    <property type="entry name" value="DprA_N"/>
    <property type="match status" value="1"/>
</dbReference>
<reference evidence="4 5" key="2">
    <citation type="submission" date="2019-09" db="EMBL/GenBank/DDBJ databases">
        <authorList>
            <person name="Jin C."/>
        </authorList>
    </citation>
    <scope>NUCLEOTIDE SEQUENCE [LARGE SCALE GENOMIC DNA]</scope>
    <source>
        <strain evidence="4 5">BN140002</strain>
    </source>
</reference>
<accession>A0A5B2VA26</accession>
<sequence>MTGTHLTDEQRIAWLRLIRSESVGPRTFRALVNRFGGAGPALDALPDLARRGGRLLLKVATRDEALREMEAAGRIGVRFVAAGEPDYPRILAGVDTAPPLIALRGDAACLTKPMVALVGSRNASAAGLTFAGRLGGELGAEGYLVVSGLARGVDTSAHRASLRTGTVAVLAGGQDRIYPASNVALAEQIVAEGGAILSEMPMGWEPRGRDFPRRNRIVSGLCYGVVVVEAARRSGSLITARFALEQGREVFAVPGSPLDPRAEGTNDLIREGATLCAAVDHVTSVLAPLLGGMPAGPEGASEPGGEGRVPHEPLWDELDLDDIAAAPAAPVAPEGYDAPAEPEAREDDRRIVVDLLGPSPIRIDDLTRQSGVPVRTVQLILLELELGGRLERHGGNAVSLLG</sequence>
<evidence type="ECO:0000259" key="2">
    <source>
        <dbReference type="Pfam" id="PF02481"/>
    </source>
</evidence>
<evidence type="ECO:0000256" key="1">
    <source>
        <dbReference type="ARBA" id="ARBA00006525"/>
    </source>
</evidence>
<dbReference type="InterPro" id="IPR003488">
    <property type="entry name" value="DprA"/>
</dbReference>
<dbReference type="Pfam" id="PF17782">
    <property type="entry name" value="WHD_DprA"/>
    <property type="match status" value="1"/>
</dbReference>
<dbReference type="Gene3D" id="1.10.10.10">
    <property type="entry name" value="Winged helix-like DNA-binding domain superfamily/Winged helix DNA-binding domain"/>
    <property type="match status" value="1"/>
</dbReference>
<dbReference type="PANTHER" id="PTHR43022">
    <property type="entry name" value="PROTEIN SMF"/>
    <property type="match status" value="1"/>
</dbReference>
<dbReference type="OrthoDB" id="9785707at2"/>
<dbReference type="Gene3D" id="3.40.50.450">
    <property type="match status" value="1"/>
</dbReference>